<name>G6XM96_9PROT</name>
<accession>G6XM96</accession>
<feature type="transmembrane region" description="Helical" evidence="1">
    <location>
        <begin position="82"/>
        <end position="99"/>
    </location>
</feature>
<keyword evidence="1" id="KW-1133">Transmembrane helix</keyword>
<organism evidence="2 3">
    <name type="scientific">Gluconobacter morbifer G707</name>
    <dbReference type="NCBI Taxonomy" id="1088869"/>
    <lineage>
        <taxon>Bacteria</taxon>
        <taxon>Pseudomonadati</taxon>
        <taxon>Pseudomonadota</taxon>
        <taxon>Alphaproteobacteria</taxon>
        <taxon>Acetobacterales</taxon>
        <taxon>Acetobacteraceae</taxon>
        <taxon>Gluconobacter</taxon>
    </lineage>
</organism>
<dbReference type="InterPro" id="IPR005325">
    <property type="entry name" value="DUF308_memb"/>
</dbReference>
<evidence type="ECO:0000313" key="2">
    <source>
        <dbReference type="EMBL" id="EHH66994.1"/>
    </source>
</evidence>
<keyword evidence="3" id="KW-1185">Reference proteome</keyword>
<dbReference type="InterPro" id="IPR052712">
    <property type="entry name" value="Acid_resist_chaperone_HdeD"/>
</dbReference>
<feature type="transmembrane region" description="Helical" evidence="1">
    <location>
        <begin position="47"/>
        <end position="70"/>
    </location>
</feature>
<dbReference type="PANTHER" id="PTHR34989">
    <property type="entry name" value="PROTEIN HDED"/>
    <property type="match status" value="1"/>
</dbReference>
<dbReference type="Proteomes" id="UP000004949">
    <property type="component" value="Unassembled WGS sequence"/>
</dbReference>
<feature type="transmembrane region" description="Helical" evidence="1">
    <location>
        <begin position="105"/>
        <end position="127"/>
    </location>
</feature>
<reference evidence="2 3" key="1">
    <citation type="submission" date="2011-10" db="EMBL/GenBank/DDBJ databases">
        <title>Genome sequence of Gluconobacter morbifer G707, isolated from Drosophila gut.</title>
        <authorList>
            <person name="Lee W.-J."/>
            <person name="Kim E.-K."/>
        </authorList>
    </citation>
    <scope>NUCLEOTIDE SEQUENCE [LARGE SCALE GENOMIC DNA]</scope>
    <source>
        <strain evidence="2 3">G707</strain>
    </source>
</reference>
<dbReference type="PATRIC" id="fig|1088869.3.peg.2607"/>
<protein>
    <recommendedName>
        <fullName evidence="4">HdeD protein</fullName>
    </recommendedName>
</protein>
<dbReference type="PANTHER" id="PTHR34989:SF1">
    <property type="entry name" value="PROTEIN HDED"/>
    <property type="match status" value="1"/>
</dbReference>
<gene>
    <name evidence="2" type="ORF">GMO_26140</name>
</gene>
<feature type="transmembrane region" description="Helical" evidence="1">
    <location>
        <begin position="134"/>
        <end position="156"/>
    </location>
</feature>
<dbReference type="EMBL" id="AGQV01000013">
    <property type="protein sequence ID" value="EHH66994.1"/>
    <property type="molecule type" value="Genomic_DNA"/>
</dbReference>
<comment type="caution">
    <text evidence="2">The sequence shown here is derived from an EMBL/GenBank/DDBJ whole genome shotgun (WGS) entry which is preliminary data.</text>
</comment>
<evidence type="ECO:0008006" key="4">
    <source>
        <dbReference type="Google" id="ProtNLM"/>
    </source>
</evidence>
<dbReference type="eggNOG" id="COG3247">
    <property type="taxonomic scope" value="Bacteria"/>
</dbReference>
<evidence type="ECO:0000256" key="1">
    <source>
        <dbReference type="SAM" id="Phobius"/>
    </source>
</evidence>
<dbReference type="GO" id="GO:0005886">
    <property type="term" value="C:plasma membrane"/>
    <property type="evidence" value="ECO:0007669"/>
    <property type="project" value="TreeGrafter"/>
</dbReference>
<keyword evidence="1" id="KW-0472">Membrane</keyword>
<feature type="transmembrane region" description="Helical" evidence="1">
    <location>
        <begin position="162"/>
        <end position="186"/>
    </location>
</feature>
<evidence type="ECO:0000313" key="3">
    <source>
        <dbReference type="Proteomes" id="UP000004949"/>
    </source>
</evidence>
<proteinExistence type="predicted"/>
<dbReference type="STRING" id="1088869.GMO_26140"/>
<dbReference type="Pfam" id="PF03729">
    <property type="entry name" value="DUF308"/>
    <property type="match status" value="1"/>
</dbReference>
<keyword evidence="1" id="KW-0812">Transmembrane</keyword>
<sequence>MEEHMSDSFTELSFQRAPNLKPGWFIGIGAFFIVLGILAALDTVSTTLASMVILGTLMIIGGIAQVIQSFAHNGLVPVRNQWLSALIGALYIVGGLLMIEEPATGSVFVTAILAGCLIFAGLARTFWAADHRTVSGWGLLTISGIFTLIVGIGLYMTLPWSALWLIGMLIAFELLMVGVATLLFGISLRDGTA</sequence>
<dbReference type="AlphaFoldDB" id="G6XM96"/>
<feature type="transmembrane region" description="Helical" evidence="1">
    <location>
        <begin position="23"/>
        <end position="41"/>
    </location>
</feature>